<organism evidence="1 2">
    <name type="scientific">Bradyrhizobium nanningense</name>
    <dbReference type="NCBI Taxonomy" id="1325118"/>
    <lineage>
        <taxon>Bacteria</taxon>
        <taxon>Pseudomonadati</taxon>
        <taxon>Pseudomonadota</taxon>
        <taxon>Alphaproteobacteria</taxon>
        <taxon>Hyphomicrobiales</taxon>
        <taxon>Nitrobacteraceae</taxon>
        <taxon>Bradyrhizobium</taxon>
    </lineage>
</organism>
<proteinExistence type="predicted"/>
<dbReference type="AlphaFoldDB" id="A0A4Q0S5I6"/>
<dbReference type="Pfam" id="PF14281">
    <property type="entry name" value="PDDEXK_4"/>
    <property type="match status" value="1"/>
</dbReference>
<dbReference type="Proteomes" id="UP000289546">
    <property type="component" value="Unassembled WGS sequence"/>
</dbReference>
<dbReference type="RefSeq" id="WP_164936066.1">
    <property type="nucleotide sequence ID" value="NZ_LBJQ01000061.1"/>
</dbReference>
<dbReference type="InterPro" id="IPR029470">
    <property type="entry name" value="PDDEXK_4"/>
</dbReference>
<dbReference type="InterPro" id="IPR011856">
    <property type="entry name" value="tRNA_endonuc-like_dom_sf"/>
</dbReference>
<reference evidence="1 2" key="1">
    <citation type="submission" date="2015-04" db="EMBL/GenBank/DDBJ databases">
        <title>Comparative genomics of rhizobia nodulating Arachis hypogaea in China.</title>
        <authorList>
            <person name="Li Y."/>
        </authorList>
    </citation>
    <scope>NUCLEOTIDE SEQUENCE [LARGE SCALE GENOMIC DNA]</scope>
    <source>
        <strain evidence="1 2">CCBAU 51757</strain>
    </source>
</reference>
<keyword evidence="2" id="KW-1185">Reference proteome</keyword>
<protein>
    <submittedName>
        <fullName evidence="1">Uncharacterized protein</fullName>
    </submittedName>
</protein>
<gene>
    <name evidence="1" type="ORF">XH99_11100</name>
</gene>
<dbReference type="Gene3D" id="3.40.1350.10">
    <property type="match status" value="1"/>
</dbReference>
<dbReference type="GO" id="GO:0003676">
    <property type="term" value="F:nucleic acid binding"/>
    <property type="evidence" value="ECO:0007669"/>
    <property type="project" value="InterPro"/>
</dbReference>
<evidence type="ECO:0000313" key="1">
    <source>
        <dbReference type="EMBL" id="RXH30998.1"/>
    </source>
</evidence>
<sequence length="358" mass="40492">MSECLADFFNRLPREAKLSFVQKMFVPSICANEWRSNISDVTTVHMKTQYQIPNGRLDIVILLDNQPTFVIENKVGAPIGKHSNNIDQLRVYGDWLKQTADRSGQRLAVLCLLTHITSPPETFKEDERDLYGSIPKVVRWSQMAAEVQAIARKGRLPLDIRTIAREFHLFLLEQNMTTEFARFEDFAAAIVYVKSGSRISHTFEKIYDHLSELGGPFVKGFSKDDAIVDFDSEGSVIHGWKYLSAAPLKSAYFAYGINLQPRRSLSIDSLPDEDSIFLAVGVETKKEMQLLESKSKDLGEDWHYLSFADYSLIVTFKPLHAALGRPEEFASTMIAWIDQSCAAVVAKLIQSLQKQYGV</sequence>
<dbReference type="EMBL" id="LBJQ01000061">
    <property type="protein sequence ID" value="RXH30998.1"/>
    <property type="molecule type" value="Genomic_DNA"/>
</dbReference>
<evidence type="ECO:0000313" key="2">
    <source>
        <dbReference type="Proteomes" id="UP000289546"/>
    </source>
</evidence>
<comment type="caution">
    <text evidence="1">The sequence shown here is derived from an EMBL/GenBank/DDBJ whole genome shotgun (WGS) entry which is preliminary data.</text>
</comment>
<name>A0A4Q0S5I6_9BRAD</name>
<accession>A0A4Q0S5I6</accession>